<dbReference type="InParanoid" id="A0A3Q7GSD2"/>
<evidence type="ECO:0008006" key="3">
    <source>
        <dbReference type="Google" id="ProtNLM"/>
    </source>
</evidence>
<organism evidence="1">
    <name type="scientific">Solanum lycopersicum</name>
    <name type="common">Tomato</name>
    <name type="synonym">Lycopersicon esculentum</name>
    <dbReference type="NCBI Taxonomy" id="4081"/>
    <lineage>
        <taxon>Eukaryota</taxon>
        <taxon>Viridiplantae</taxon>
        <taxon>Streptophyta</taxon>
        <taxon>Embryophyta</taxon>
        <taxon>Tracheophyta</taxon>
        <taxon>Spermatophyta</taxon>
        <taxon>Magnoliopsida</taxon>
        <taxon>eudicotyledons</taxon>
        <taxon>Gunneridae</taxon>
        <taxon>Pentapetalae</taxon>
        <taxon>asterids</taxon>
        <taxon>lamiids</taxon>
        <taxon>Solanales</taxon>
        <taxon>Solanaceae</taxon>
        <taxon>Solanoideae</taxon>
        <taxon>Solaneae</taxon>
        <taxon>Solanum</taxon>
        <taxon>Solanum subgen. Lycopersicon</taxon>
    </lineage>
</organism>
<sequence>MSPTHHSNGLLTVIAIYGDDIIITCDDAATITQLKLFLDAEFKILAHSGELITDPTAYRRLIGKLNYLTHTRPDLSYVVKHLYQFMQELRLLHFIAALHLVRYLRINPGQDWGSCVDT</sequence>
<dbReference type="Proteomes" id="UP000004994">
    <property type="component" value="Chromosome 6"/>
</dbReference>
<evidence type="ECO:0000313" key="1">
    <source>
        <dbReference type="EnsemblPlants" id="Solyc06g048737.1.1"/>
    </source>
</evidence>
<reference evidence="1" key="2">
    <citation type="submission" date="2019-01" db="UniProtKB">
        <authorList>
            <consortium name="EnsemblPlants"/>
        </authorList>
    </citation>
    <scope>IDENTIFICATION</scope>
    <source>
        <strain evidence="1">cv. Heinz 1706</strain>
    </source>
</reference>
<dbReference type="AlphaFoldDB" id="A0A3Q7GSD2"/>
<name>A0A3Q7GSD2_SOLLC</name>
<keyword evidence="2" id="KW-1185">Reference proteome</keyword>
<protein>
    <recommendedName>
        <fullName evidence="3">Reverse transcriptase Ty1/copia-type domain-containing protein</fullName>
    </recommendedName>
</protein>
<evidence type="ECO:0000313" key="2">
    <source>
        <dbReference type="Proteomes" id="UP000004994"/>
    </source>
</evidence>
<dbReference type="SUPFAM" id="SSF56672">
    <property type="entry name" value="DNA/RNA polymerases"/>
    <property type="match status" value="1"/>
</dbReference>
<dbReference type="Gramene" id="Solyc06g048737.1.1">
    <property type="protein sequence ID" value="Solyc06g048737.1.1"/>
    <property type="gene ID" value="Solyc06g048737.1"/>
</dbReference>
<dbReference type="PANTHER" id="PTHR11439:SF498">
    <property type="entry name" value="DNAK FAMILY PROTEIN"/>
    <property type="match status" value="1"/>
</dbReference>
<dbReference type="InterPro" id="IPR043502">
    <property type="entry name" value="DNA/RNA_pol_sf"/>
</dbReference>
<proteinExistence type="predicted"/>
<dbReference type="EnsemblPlants" id="Solyc06g048737.1.1">
    <property type="protein sequence ID" value="Solyc06g048737.1.1"/>
    <property type="gene ID" value="Solyc06g048737.1"/>
</dbReference>
<reference evidence="1" key="1">
    <citation type="journal article" date="2012" name="Nature">
        <title>The tomato genome sequence provides insights into fleshy fruit evolution.</title>
        <authorList>
            <consortium name="Tomato Genome Consortium"/>
        </authorList>
    </citation>
    <scope>NUCLEOTIDE SEQUENCE [LARGE SCALE GENOMIC DNA]</scope>
    <source>
        <strain evidence="1">cv. Heinz 1706</strain>
    </source>
</reference>
<accession>A0A3Q7GSD2</accession>
<dbReference type="OMA" id="FENPERY"/>
<dbReference type="PANTHER" id="PTHR11439">
    <property type="entry name" value="GAG-POL-RELATED RETROTRANSPOSON"/>
    <property type="match status" value="1"/>
</dbReference>